<sequence length="84" mass="10129">MLRHISSFIEAEGHLFPPNEMKRTKQSDKWKSAKQHASLERQKFPIRLSLLLHSVEKLRKFFYQSHFKSFLMSIGDTRHTRRFV</sequence>
<protein>
    <recommendedName>
        <fullName evidence="3">Maturase K</fullName>
    </recommendedName>
</protein>
<evidence type="ECO:0000313" key="2">
    <source>
        <dbReference type="Proteomes" id="UP001054945"/>
    </source>
</evidence>
<dbReference type="Proteomes" id="UP001054945">
    <property type="component" value="Unassembled WGS sequence"/>
</dbReference>
<evidence type="ECO:0008006" key="3">
    <source>
        <dbReference type="Google" id="ProtNLM"/>
    </source>
</evidence>
<comment type="caution">
    <text evidence="1">The sequence shown here is derived from an EMBL/GenBank/DDBJ whole genome shotgun (WGS) entry which is preliminary data.</text>
</comment>
<accession>A0AAV4RA80</accession>
<gene>
    <name evidence="1" type="ORF">CEXT_519711</name>
</gene>
<proteinExistence type="predicted"/>
<organism evidence="1 2">
    <name type="scientific">Caerostris extrusa</name>
    <name type="common">Bark spider</name>
    <name type="synonym">Caerostris bankana</name>
    <dbReference type="NCBI Taxonomy" id="172846"/>
    <lineage>
        <taxon>Eukaryota</taxon>
        <taxon>Metazoa</taxon>
        <taxon>Ecdysozoa</taxon>
        <taxon>Arthropoda</taxon>
        <taxon>Chelicerata</taxon>
        <taxon>Arachnida</taxon>
        <taxon>Araneae</taxon>
        <taxon>Araneomorphae</taxon>
        <taxon>Entelegynae</taxon>
        <taxon>Araneoidea</taxon>
        <taxon>Araneidae</taxon>
        <taxon>Caerostris</taxon>
    </lineage>
</organism>
<dbReference type="AlphaFoldDB" id="A0AAV4RA80"/>
<keyword evidence="2" id="KW-1185">Reference proteome</keyword>
<name>A0AAV4RA80_CAEEX</name>
<dbReference type="EMBL" id="BPLR01007497">
    <property type="protein sequence ID" value="GIY17327.1"/>
    <property type="molecule type" value="Genomic_DNA"/>
</dbReference>
<evidence type="ECO:0000313" key="1">
    <source>
        <dbReference type="EMBL" id="GIY17327.1"/>
    </source>
</evidence>
<reference evidence="1 2" key="1">
    <citation type="submission" date="2021-06" db="EMBL/GenBank/DDBJ databases">
        <title>Caerostris extrusa draft genome.</title>
        <authorList>
            <person name="Kono N."/>
            <person name="Arakawa K."/>
        </authorList>
    </citation>
    <scope>NUCLEOTIDE SEQUENCE [LARGE SCALE GENOMIC DNA]</scope>
</reference>